<dbReference type="AlphaFoldDB" id="G9WF97"/>
<evidence type="ECO:0000313" key="5">
    <source>
        <dbReference type="Proteomes" id="UP000004959"/>
    </source>
</evidence>
<sequence length="393" mass="43506">MSKYDKLFEKITLGNGTAVQNRFMLAPMCDDSSNGGKVTDQQVEYLRIRAANVGVADTGYAYVNDSGIQIQGQLSAAHDDDIPGLTKLAAAMKAGGAKAILQFSHAGRDAMGSQKYGNRVYAPSKVDFPWVHYDFDEMSQADIEQVLDDYKNATRRAIEAGFDGIEIHNCNHDLLQQFFSTYSNRRTDKWGGSLEKRMAFPLAVLKSLKEAVAEADKSDFIIGWRISPEERHGDSVGYDVDDMIAQTKEVLKVGIDYLNLSLNLAAGYNNAKRPDYNAVPVGHTKRFATIFRELAGNVPVYVGTNIFTADQAMDAVDDEKGESGVYVGREMLIDPEFVLKIKENREDEIVRTTTIQHLKDVKLPDGFVDNYADTDGSTRSVSYRKGIPLPGLD</sequence>
<keyword evidence="5" id="KW-1185">Reference proteome</keyword>
<dbReference type="HOGENOM" id="CLU_012153_2_3_9"/>
<evidence type="ECO:0000256" key="2">
    <source>
        <dbReference type="ARBA" id="ARBA00023002"/>
    </source>
</evidence>
<dbReference type="InterPro" id="IPR001155">
    <property type="entry name" value="OxRdtase_FMN_N"/>
</dbReference>
<dbReference type="GO" id="GO:0016491">
    <property type="term" value="F:oxidoreductase activity"/>
    <property type="evidence" value="ECO:0007669"/>
    <property type="project" value="UniProtKB-KW"/>
</dbReference>
<dbReference type="Proteomes" id="UP000004959">
    <property type="component" value="Chromosome"/>
</dbReference>
<dbReference type="PATRIC" id="fig|1045004.4.peg.707"/>
<keyword evidence="2" id="KW-0560">Oxidoreductase</keyword>
<dbReference type="Pfam" id="PF00724">
    <property type="entry name" value="Oxidored_FMN"/>
    <property type="match status" value="1"/>
</dbReference>
<dbReference type="InterPro" id="IPR051799">
    <property type="entry name" value="NADH_flavin_oxidoreductase"/>
</dbReference>
<dbReference type="GO" id="GO:0010181">
    <property type="term" value="F:FMN binding"/>
    <property type="evidence" value="ECO:0007669"/>
    <property type="project" value="InterPro"/>
</dbReference>
<dbReference type="eggNOG" id="COG1902">
    <property type="taxonomic scope" value="Bacteria"/>
</dbReference>
<dbReference type="EMBL" id="AFVZ01000001">
    <property type="protein sequence ID" value="EHN58817.1"/>
    <property type="molecule type" value="Genomic_DNA"/>
</dbReference>
<dbReference type="Gene3D" id="3.20.20.70">
    <property type="entry name" value="Aldolase class I"/>
    <property type="match status" value="1"/>
</dbReference>
<dbReference type="OrthoDB" id="9772736at2"/>
<proteinExistence type="predicted"/>
<reference evidence="4 5" key="1">
    <citation type="journal article" date="2012" name="PLoS ONE">
        <title>Functional divergence in the genus oenococcus as predicted by genome sequencing of the newly-described species, Oenococcus kitaharae.</title>
        <authorList>
            <person name="Borneman A.R."/>
            <person name="McCarthy J.M."/>
            <person name="Chambers P.J."/>
            <person name="Bartowsky E.J."/>
        </authorList>
    </citation>
    <scope>NUCLEOTIDE SEQUENCE [LARGE SCALE GENOMIC DNA]</scope>
    <source>
        <strain evidence="5">DSM17330</strain>
    </source>
</reference>
<dbReference type="PANTHER" id="PTHR43656:SF2">
    <property type="entry name" value="BINDING OXIDOREDUCTASE, PUTATIVE (AFU_ORTHOLOGUE AFUA_2G08260)-RELATED"/>
    <property type="match status" value="1"/>
</dbReference>
<gene>
    <name evidence="4" type="ORF">OKIT_0706</name>
</gene>
<dbReference type="InterPro" id="IPR013785">
    <property type="entry name" value="Aldolase_TIM"/>
</dbReference>
<feature type="domain" description="NADH:flavin oxidoreductase/NADH oxidase N-terminal" evidence="3">
    <location>
        <begin position="6"/>
        <end position="348"/>
    </location>
</feature>
<name>G9WF97_9LACO</name>
<comment type="caution">
    <text evidence="4">The sequence shown here is derived from an EMBL/GenBank/DDBJ whole genome shotgun (WGS) entry which is preliminary data.</text>
</comment>
<dbReference type="RefSeq" id="WP_007745364.1">
    <property type="nucleotide sequence ID" value="NZ_CM001398.1"/>
</dbReference>
<dbReference type="SUPFAM" id="SSF51395">
    <property type="entry name" value="FMN-linked oxidoreductases"/>
    <property type="match status" value="1"/>
</dbReference>
<accession>G9WF97</accession>
<dbReference type="PANTHER" id="PTHR43656">
    <property type="entry name" value="BINDING OXIDOREDUCTASE, PUTATIVE (AFU_ORTHOLOGUE AFUA_2G08260)-RELATED"/>
    <property type="match status" value="1"/>
</dbReference>
<evidence type="ECO:0000313" key="4">
    <source>
        <dbReference type="EMBL" id="EHN58817.1"/>
    </source>
</evidence>
<evidence type="ECO:0000259" key="3">
    <source>
        <dbReference type="Pfam" id="PF00724"/>
    </source>
</evidence>
<organism evidence="4 5">
    <name type="scientific">Oenococcus kitaharae DSM 17330</name>
    <dbReference type="NCBI Taxonomy" id="1045004"/>
    <lineage>
        <taxon>Bacteria</taxon>
        <taxon>Bacillati</taxon>
        <taxon>Bacillota</taxon>
        <taxon>Bacilli</taxon>
        <taxon>Lactobacillales</taxon>
        <taxon>Lactobacillaceae</taxon>
        <taxon>Oenococcus</taxon>
    </lineage>
</organism>
<evidence type="ECO:0000256" key="1">
    <source>
        <dbReference type="ARBA" id="ARBA00022630"/>
    </source>
</evidence>
<protein>
    <submittedName>
        <fullName evidence="4">NADH-dependent oxidoreductase</fullName>
    </submittedName>
</protein>
<keyword evidence="1" id="KW-0285">Flavoprotein</keyword>